<keyword evidence="2" id="KW-1133">Transmembrane helix</keyword>
<sequence length="346" mass="35267">MKQRERSTSFIKKRGGQGILALLAACLLVLFTTTSTLAASVNIEDRAGILQDRGRIQNAAQSLEYPVTIYTMSGFNGDQRAFEQKTKASVKSKNQIVMAITLRLGSGGGRVAISGGSDVKLNGSDYSTASKAFTDKKQSGGSFSDAAAAALESLSSASSGGPLGSISRGGGFGTWCCIGLLVLLGLGIFGIIRSRKNRPGGFGGGGFGGFGNLFNRGPRPTPPPPYGEQPYNQYGQPYPPNYGPNYGPDYDRRRGGMNPWAAGGLGAAAGGLLGYELGRHAGENEAHNNDGGFGEDVGSSGFDSDYGGDSGFGGDVGSSGFDSDFGGGDFGGGDFGGGGDSGSSGF</sequence>
<reference evidence="4" key="1">
    <citation type="submission" date="2018-12" db="EMBL/GenBank/DDBJ databases">
        <title>Novel natural products biosynthetic potential of the class Ktedonobacteria.</title>
        <authorList>
            <person name="Zheng Y."/>
            <person name="Saitou A."/>
            <person name="Wang C.M."/>
            <person name="Toyoda A."/>
            <person name="Minakuchi Y."/>
            <person name="Sekiguchi Y."/>
            <person name="Ueda K."/>
            <person name="Takano H."/>
            <person name="Sakai Y."/>
            <person name="Yokota A."/>
            <person name="Yabe S."/>
        </authorList>
    </citation>
    <scope>NUCLEOTIDE SEQUENCE</scope>
    <source>
        <strain evidence="4">COM3</strain>
    </source>
</reference>
<evidence type="ECO:0000256" key="1">
    <source>
        <dbReference type="SAM" id="MobiDB-lite"/>
    </source>
</evidence>
<gene>
    <name evidence="4" type="ORF">KTC_52430</name>
</gene>
<keyword evidence="2" id="KW-0472">Membrane</keyword>
<evidence type="ECO:0000256" key="2">
    <source>
        <dbReference type="SAM" id="Phobius"/>
    </source>
</evidence>
<feature type="transmembrane region" description="Helical" evidence="2">
    <location>
        <begin position="172"/>
        <end position="192"/>
    </location>
</feature>
<keyword evidence="2" id="KW-0812">Transmembrane</keyword>
<evidence type="ECO:0000313" key="4">
    <source>
        <dbReference type="EMBL" id="BBH90492.1"/>
    </source>
</evidence>
<feature type="chain" id="PRO_5019842375" description="TPM domain-containing protein" evidence="3">
    <location>
        <begin position="39"/>
        <end position="346"/>
    </location>
</feature>
<feature type="compositionally biased region" description="Low complexity" evidence="1">
    <location>
        <begin position="296"/>
        <end position="307"/>
    </location>
</feature>
<organism evidence="4">
    <name type="scientific">Thermosporothrix sp. COM3</name>
    <dbReference type="NCBI Taxonomy" id="2490863"/>
    <lineage>
        <taxon>Bacteria</taxon>
        <taxon>Bacillati</taxon>
        <taxon>Chloroflexota</taxon>
        <taxon>Ktedonobacteria</taxon>
        <taxon>Ktedonobacterales</taxon>
        <taxon>Thermosporotrichaceae</taxon>
        <taxon>Thermosporothrix</taxon>
    </lineage>
</organism>
<dbReference type="EMBL" id="AP019376">
    <property type="protein sequence ID" value="BBH90492.1"/>
    <property type="molecule type" value="Genomic_DNA"/>
</dbReference>
<keyword evidence="3" id="KW-0732">Signal</keyword>
<dbReference type="AlphaFoldDB" id="A0A455SUA7"/>
<feature type="compositionally biased region" description="Gly residues" evidence="1">
    <location>
        <begin position="325"/>
        <end position="346"/>
    </location>
</feature>
<name>A0A455SUA7_9CHLR</name>
<evidence type="ECO:0000256" key="3">
    <source>
        <dbReference type="SAM" id="SignalP"/>
    </source>
</evidence>
<feature type="compositionally biased region" description="Gly residues" evidence="1">
    <location>
        <begin position="308"/>
        <end position="317"/>
    </location>
</feature>
<feature type="region of interest" description="Disordered" evidence="1">
    <location>
        <begin position="286"/>
        <end position="346"/>
    </location>
</feature>
<proteinExistence type="predicted"/>
<protein>
    <recommendedName>
        <fullName evidence="5">TPM domain-containing protein</fullName>
    </recommendedName>
</protein>
<feature type="signal peptide" evidence="3">
    <location>
        <begin position="1"/>
        <end position="38"/>
    </location>
</feature>
<accession>A0A455SUA7</accession>
<dbReference type="PROSITE" id="PS51257">
    <property type="entry name" value="PROKAR_LIPOPROTEIN"/>
    <property type="match status" value="1"/>
</dbReference>
<evidence type="ECO:0008006" key="5">
    <source>
        <dbReference type="Google" id="ProtNLM"/>
    </source>
</evidence>